<organism evidence="1 2">
    <name type="scientific">Mycolicibacterium iranicum</name>
    <name type="common">Mycobacterium iranicum</name>
    <dbReference type="NCBI Taxonomy" id="912594"/>
    <lineage>
        <taxon>Bacteria</taxon>
        <taxon>Bacillati</taxon>
        <taxon>Actinomycetota</taxon>
        <taxon>Actinomycetes</taxon>
        <taxon>Mycobacteriales</taxon>
        <taxon>Mycobacteriaceae</taxon>
        <taxon>Mycolicibacterium</taxon>
    </lineage>
</organism>
<sequence length="64" mass="7165">MSGKLSSSPPAGDEELARKLVQTAIWMKRQYQDSGLVVARVFCEAKGIDFDAVEHEIRQSATRR</sequence>
<evidence type="ECO:0008006" key="3">
    <source>
        <dbReference type="Google" id="ProtNLM"/>
    </source>
</evidence>
<reference evidence="1" key="1">
    <citation type="submission" date="2022-12" db="EMBL/GenBank/DDBJ databases">
        <title>Whole genome sequence of Mycolicibacterium iranicum strain SBH312.</title>
        <authorList>
            <person name="Jani J."/>
            <person name="Arifin Mustapha Z."/>
            <person name="Ahmed K."/>
            <person name="Kai Ling C."/>
        </authorList>
    </citation>
    <scope>NUCLEOTIDE SEQUENCE</scope>
    <source>
        <strain evidence="1">SBH312</strain>
    </source>
</reference>
<protein>
    <recommendedName>
        <fullName evidence="3">ANTAR domain-containing protein</fullName>
    </recommendedName>
</protein>
<dbReference type="EMBL" id="JAPQYE010000011">
    <property type="protein sequence ID" value="MCZ0730711.1"/>
    <property type="molecule type" value="Genomic_DNA"/>
</dbReference>
<keyword evidence="2" id="KW-1185">Reference proteome</keyword>
<dbReference type="RefSeq" id="WP_268787230.1">
    <property type="nucleotide sequence ID" value="NZ_JAPQYE010000011.1"/>
</dbReference>
<evidence type="ECO:0000313" key="2">
    <source>
        <dbReference type="Proteomes" id="UP001084650"/>
    </source>
</evidence>
<name>A0ABT4HKJ6_MYCIR</name>
<dbReference type="Proteomes" id="UP001084650">
    <property type="component" value="Unassembled WGS sequence"/>
</dbReference>
<comment type="caution">
    <text evidence="1">The sequence shown here is derived from an EMBL/GenBank/DDBJ whole genome shotgun (WGS) entry which is preliminary data.</text>
</comment>
<accession>A0ABT4HKJ6</accession>
<proteinExistence type="predicted"/>
<evidence type="ECO:0000313" key="1">
    <source>
        <dbReference type="EMBL" id="MCZ0730711.1"/>
    </source>
</evidence>
<gene>
    <name evidence="1" type="ORF">OY187_21910</name>
</gene>